<dbReference type="GO" id="GO:0016787">
    <property type="term" value="F:hydrolase activity"/>
    <property type="evidence" value="ECO:0007669"/>
    <property type="project" value="UniProtKB-KW"/>
</dbReference>
<comment type="caution">
    <text evidence="7">The sequence shown here is derived from an EMBL/GenBank/DDBJ whole genome shotgun (WGS) entry which is preliminary data.</text>
</comment>
<dbReference type="AlphaFoldDB" id="W9YY69"/>
<evidence type="ECO:0000256" key="1">
    <source>
        <dbReference type="ARBA" id="ARBA00022801"/>
    </source>
</evidence>
<evidence type="ECO:0000256" key="2">
    <source>
        <dbReference type="ARBA" id="ARBA00035119"/>
    </source>
</evidence>
<dbReference type="HOGENOM" id="CLU_036001_2_1_1"/>
<dbReference type="STRING" id="1182541.W9YY69"/>
<evidence type="ECO:0000256" key="4">
    <source>
        <dbReference type="ARBA" id="ARBA00035393"/>
    </source>
</evidence>
<gene>
    <name evidence="7" type="ORF">A1O1_02624</name>
</gene>
<keyword evidence="1 6" id="KW-0378">Hydrolase</keyword>
<name>W9YY69_9EURO</name>
<evidence type="ECO:0000313" key="8">
    <source>
        <dbReference type="Proteomes" id="UP000019484"/>
    </source>
</evidence>
<dbReference type="RefSeq" id="XP_007721725.1">
    <property type="nucleotide sequence ID" value="XM_007723535.1"/>
</dbReference>
<dbReference type="OrthoDB" id="416777at2759"/>
<comment type="function">
    <text evidence="6">Catalyzes the hydrolysis of queuosine 5'-phosphate, releasing the nucleobase queuine (q). Is required for salvage of queuine from exogenous queuosine (Q) that is imported and then converted to queuosine 5'-phosphate intracellularly.</text>
</comment>
<evidence type="ECO:0000313" key="7">
    <source>
        <dbReference type="EMBL" id="EXJ94231.1"/>
    </source>
</evidence>
<organism evidence="7 8">
    <name type="scientific">Capronia coronata CBS 617.96</name>
    <dbReference type="NCBI Taxonomy" id="1182541"/>
    <lineage>
        <taxon>Eukaryota</taxon>
        <taxon>Fungi</taxon>
        <taxon>Dikarya</taxon>
        <taxon>Ascomycota</taxon>
        <taxon>Pezizomycotina</taxon>
        <taxon>Eurotiomycetes</taxon>
        <taxon>Chaetothyriomycetidae</taxon>
        <taxon>Chaetothyriales</taxon>
        <taxon>Herpotrichiellaceae</taxon>
        <taxon>Capronia</taxon>
    </lineage>
</organism>
<dbReference type="Pfam" id="PF10343">
    <property type="entry name" value="Q_salvage"/>
    <property type="match status" value="1"/>
</dbReference>
<evidence type="ECO:0000256" key="3">
    <source>
        <dbReference type="ARBA" id="ARBA00035306"/>
    </source>
</evidence>
<comment type="catalytic activity">
    <reaction evidence="5 6">
        <text>queuosine 5'-phosphate + H2O = queuine + D-ribose 5-phosphate</text>
        <dbReference type="Rhea" id="RHEA:75387"/>
        <dbReference type="ChEBI" id="CHEBI:15377"/>
        <dbReference type="ChEBI" id="CHEBI:17433"/>
        <dbReference type="ChEBI" id="CHEBI:78346"/>
        <dbReference type="ChEBI" id="CHEBI:194371"/>
    </reaction>
    <physiologicalReaction direction="left-to-right" evidence="5 6">
        <dbReference type="Rhea" id="RHEA:75388"/>
    </physiologicalReaction>
</comment>
<evidence type="ECO:0000256" key="5">
    <source>
        <dbReference type="ARBA" id="ARBA00048204"/>
    </source>
</evidence>
<accession>W9YY69</accession>
<reference evidence="7 8" key="1">
    <citation type="submission" date="2013-03" db="EMBL/GenBank/DDBJ databases">
        <title>The Genome Sequence of Capronia coronata CBS 617.96.</title>
        <authorList>
            <consortium name="The Broad Institute Genomics Platform"/>
            <person name="Cuomo C."/>
            <person name="de Hoog S."/>
            <person name="Gorbushina A."/>
            <person name="Walker B."/>
            <person name="Young S.K."/>
            <person name="Zeng Q."/>
            <person name="Gargeya S."/>
            <person name="Fitzgerald M."/>
            <person name="Haas B."/>
            <person name="Abouelleil A."/>
            <person name="Allen A.W."/>
            <person name="Alvarado L."/>
            <person name="Arachchi H.M."/>
            <person name="Berlin A.M."/>
            <person name="Chapman S.B."/>
            <person name="Gainer-Dewar J."/>
            <person name="Goldberg J."/>
            <person name="Griggs A."/>
            <person name="Gujja S."/>
            <person name="Hansen M."/>
            <person name="Howarth C."/>
            <person name="Imamovic A."/>
            <person name="Ireland A."/>
            <person name="Larimer J."/>
            <person name="McCowan C."/>
            <person name="Murphy C."/>
            <person name="Pearson M."/>
            <person name="Poon T.W."/>
            <person name="Priest M."/>
            <person name="Roberts A."/>
            <person name="Saif S."/>
            <person name="Shea T."/>
            <person name="Sisk P."/>
            <person name="Sykes S."/>
            <person name="Wortman J."/>
            <person name="Nusbaum C."/>
            <person name="Birren B."/>
        </authorList>
    </citation>
    <scope>NUCLEOTIDE SEQUENCE [LARGE SCALE GENOMIC DNA]</scope>
    <source>
        <strain evidence="7 8">CBS 617.96</strain>
    </source>
</reference>
<keyword evidence="8" id="KW-1185">Reference proteome</keyword>
<evidence type="ECO:0000256" key="6">
    <source>
        <dbReference type="RuleBase" id="RU365002"/>
    </source>
</evidence>
<dbReference type="eggNOG" id="KOG2524">
    <property type="taxonomic scope" value="Eukaryota"/>
</dbReference>
<sequence length="369" mass="42140">MSDDEADPELLALLRQSLGLGAGSFTARPSTGVLESAEYICDNAIDVAISPDGTKAAAETIWRVMQQKHYSTETWSSHKLHPQSKDESTVNFIFTMNLLNFSFWSELSSEERFAVEYRGRPWTGYWSLVAALQRALDEGYAVTTPSFWRDLDACSDSVLEHIFRSATTEPIPLLADRIAILREAGDILHDHFDGRPANIISRANQSAATLVNLLVEYFPNFRDSTPYHGREVRLYKRAQILVADVWACFNGRSYGCFDDIGTLTMFADYRIPQMLQGLHCLLYSPRLETRIKRLQPLEPGEAMEVEIRGCSIWCVELLRREIERRHPEAKGKVNAVLIDFFLYDTCKDMEARGEVEEMLPHHRTRSIFY</sequence>
<dbReference type="InterPro" id="IPR019438">
    <property type="entry name" value="Q_salvage"/>
</dbReference>
<dbReference type="GeneID" id="19157524"/>
<proteinExistence type="inferred from homology"/>
<dbReference type="EC" id="3.2.2.-" evidence="6"/>
<protein>
    <recommendedName>
        <fullName evidence="3 6">Queuosine 5'-phosphate N-glycosylase/hydrolase</fullName>
        <ecNumber evidence="6">3.2.2.-</ecNumber>
    </recommendedName>
    <alternativeName>
        <fullName evidence="4 6">Queuosine-nucleotide N-glycosylase/hydrolase</fullName>
    </alternativeName>
</protein>
<dbReference type="PANTHER" id="PTHR21314:SF0">
    <property type="entry name" value="QUEUOSINE 5'-PHOSPHATE N-GLYCOSYLASE_HYDROLASE"/>
    <property type="match status" value="1"/>
</dbReference>
<dbReference type="Proteomes" id="UP000019484">
    <property type="component" value="Unassembled WGS sequence"/>
</dbReference>
<dbReference type="EMBL" id="AMWN01000002">
    <property type="protein sequence ID" value="EXJ94231.1"/>
    <property type="molecule type" value="Genomic_DNA"/>
</dbReference>
<dbReference type="GO" id="GO:0006400">
    <property type="term" value="P:tRNA modification"/>
    <property type="evidence" value="ECO:0007669"/>
    <property type="project" value="TreeGrafter"/>
</dbReference>
<comment type="similarity">
    <text evidence="2 6">Belongs to the QNG1 protein family.</text>
</comment>
<dbReference type="PANTHER" id="PTHR21314">
    <property type="entry name" value="QUEUOSINE 5'-PHOSPHATE N-GLYCOSYLASE_HYDROLASE-RELATED"/>
    <property type="match status" value="1"/>
</dbReference>